<gene>
    <name evidence="2" type="primary">LOC113863885</name>
</gene>
<dbReference type="AlphaFoldDB" id="A0A8B8LB43"/>
<protein>
    <submittedName>
        <fullName evidence="2">Uncharacterized protein LOC113863885</fullName>
    </submittedName>
</protein>
<dbReference type="PANTHER" id="PTHR33103">
    <property type="entry name" value="OS01G0153900 PROTEIN"/>
    <property type="match status" value="1"/>
</dbReference>
<dbReference type="KEGG" id="aprc:113863885"/>
<dbReference type="RefSeq" id="XP_027353452.1">
    <property type="nucleotide sequence ID" value="XM_027497651.1"/>
</dbReference>
<sequence>MAAATTPSEDQVPLKLFMCKEKNKVFFAEAGKDFVDALFSFLTLPLGTIARIVSKESNIEPIKVGCLSSLYESVANLDKECMWTEACKEMLMKPRNSMEAYCKNQKLNIDDTDPTEFFICKDFGCSRKHGGPLSTFLNVRCSCGKLMCRKVSSKNLTIRNGFVSEVASFIVSDDLCVMPNEITASVSILQNHGIENVDVIEEQIVNISKKEVVDLLKCSLLSKTPLTDLFLKKKQLLDDFDPSYHPQFEVAEVKNDGARKIVLKVLVRKSNGKILFTQAEEDFADFLFSFLTFPLGGVLHMLEGYSSLCCIDNLYKSISNLSLDRYLISRDLKDELANPLCAPQFNLRNQILPIGAAGAPTYWFTSYYVNGAECGSLDDVAIHPDAKNFSKVYLYLVDPKSSTGETSSSRGFVKGPSTYIVTDDLVVTPMSTISSVSLLNRSKVPLSDLEERIICIGLKEGLSMLKAALTSTRALSNSLNQLIKPTKEEN</sequence>
<dbReference type="GeneID" id="113863885"/>
<name>A0A8B8LB43_ABRPR</name>
<dbReference type="OrthoDB" id="1099638at2759"/>
<dbReference type="Proteomes" id="UP000694853">
    <property type="component" value="Unplaced"/>
</dbReference>
<proteinExistence type="predicted"/>
<reference evidence="1" key="1">
    <citation type="journal article" date="2019" name="Toxins">
        <title>Detection of Abrin-Like and Prepropulchellin-Like Toxin Genes and Transcripts Using Whole Genome Sequencing and Full-Length Transcript Sequencing of Abrus precatorius.</title>
        <authorList>
            <person name="Hovde B.T."/>
            <person name="Daligault H.E."/>
            <person name="Hanschen E.R."/>
            <person name="Kunde Y.A."/>
            <person name="Johnson M.B."/>
            <person name="Starkenburg S.R."/>
            <person name="Johnson S.L."/>
        </authorList>
    </citation>
    <scope>NUCLEOTIDE SEQUENCE [LARGE SCALE GENOMIC DNA]</scope>
</reference>
<dbReference type="InterPro" id="IPR007750">
    <property type="entry name" value="DUF674"/>
</dbReference>
<evidence type="ECO:0000313" key="2">
    <source>
        <dbReference type="RefSeq" id="XP_027353452.1"/>
    </source>
</evidence>
<reference evidence="2" key="2">
    <citation type="submission" date="2025-08" db="UniProtKB">
        <authorList>
            <consortium name="RefSeq"/>
        </authorList>
    </citation>
    <scope>IDENTIFICATION</scope>
    <source>
        <tissue evidence="2">Young leaves</tissue>
    </source>
</reference>
<organism evidence="1 2">
    <name type="scientific">Abrus precatorius</name>
    <name type="common">Indian licorice</name>
    <name type="synonym">Glycine abrus</name>
    <dbReference type="NCBI Taxonomy" id="3816"/>
    <lineage>
        <taxon>Eukaryota</taxon>
        <taxon>Viridiplantae</taxon>
        <taxon>Streptophyta</taxon>
        <taxon>Embryophyta</taxon>
        <taxon>Tracheophyta</taxon>
        <taxon>Spermatophyta</taxon>
        <taxon>Magnoliopsida</taxon>
        <taxon>eudicotyledons</taxon>
        <taxon>Gunneridae</taxon>
        <taxon>Pentapetalae</taxon>
        <taxon>rosids</taxon>
        <taxon>fabids</taxon>
        <taxon>Fabales</taxon>
        <taxon>Fabaceae</taxon>
        <taxon>Papilionoideae</taxon>
        <taxon>50 kb inversion clade</taxon>
        <taxon>NPAAA clade</taxon>
        <taxon>indigoferoid/millettioid clade</taxon>
        <taxon>Abreae</taxon>
        <taxon>Abrus</taxon>
    </lineage>
</organism>
<accession>A0A8B8LB43</accession>
<dbReference type="PANTHER" id="PTHR33103:SF102">
    <property type="entry name" value="DUF674 FAMILY PROTEIN"/>
    <property type="match status" value="1"/>
</dbReference>
<dbReference type="Pfam" id="PF05056">
    <property type="entry name" value="DUF674"/>
    <property type="match status" value="1"/>
</dbReference>
<evidence type="ECO:0000313" key="1">
    <source>
        <dbReference type="Proteomes" id="UP000694853"/>
    </source>
</evidence>
<keyword evidence="1" id="KW-1185">Reference proteome</keyword>